<dbReference type="Pfam" id="PF24803">
    <property type="entry name" value="DUF7704"/>
    <property type="match status" value="1"/>
</dbReference>
<dbReference type="EMBL" id="MU007054">
    <property type="protein sequence ID" value="KAF2428610.1"/>
    <property type="molecule type" value="Genomic_DNA"/>
</dbReference>
<proteinExistence type="predicted"/>
<sequence length="85" mass="9415">NQAVVLRLTKERKVWNALIVGMVLSDLGHIYALWEADKLGFFDVSGFRREDWINEGMLVVGLALRVGFLAGVGVECEHDGGGKRD</sequence>
<name>A0A9P4NN87_9PEZI</name>
<feature type="transmembrane region" description="Helical" evidence="1">
    <location>
        <begin position="14"/>
        <end position="32"/>
    </location>
</feature>
<evidence type="ECO:0000256" key="1">
    <source>
        <dbReference type="SAM" id="Phobius"/>
    </source>
</evidence>
<dbReference type="InterPro" id="IPR056121">
    <property type="entry name" value="DUF7704"/>
</dbReference>
<keyword evidence="1" id="KW-1133">Transmembrane helix</keyword>
<dbReference type="AlphaFoldDB" id="A0A9P4NN87"/>
<organism evidence="3 4">
    <name type="scientific">Tothia fuscella</name>
    <dbReference type="NCBI Taxonomy" id="1048955"/>
    <lineage>
        <taxon>Eukaryota</taxon>
        <taxon>Fungi</taxon>
        <taxon>Dikarya</taxon>
        <taxon>Ascomycota</taxon>
        <taxon>Pezizomycotina</taxon>
        <taxon>Dothideomycetes</taxon>
        <taxon>Pleosporomycetidae</taxon>
        <taxon>Venturiales</taxon>
        <taxon>Cylindrosympodiaceae</taxon>
        <taxon>Tothia</taxon>
    </lineage>
</organism>
<dbReference type="Proteomes" id="UP000800235">
    <property type="component" value="Unassembled WGS sequence"/>
</dbReference>
<keyword evidence="1" id="KW-0472">Membrane</keyword>
<gene>
    <name evidence="3" type="ORF">EJ08DRAFT_592144</name>
</gene>
<feature type="non-terminal residue" evidence="3">
    <location>
        <position position="1"/>
    </location>
</feature>
<accession>A0A9P4NN87</accession>
<dbReference type="OrthoDB" id="5313995at2759"/>
<comment type="caution">
    <text evidence="3">The sequence shown here is derived from an EMBL/GenBank/DDBJ whole genome shotgun (WGS) entry which is preliminary data.</text>
</comment>
<evidence type="ECO:0000313" key="4">
    <source>
        <dbReference type="Proteomes" id="UP000800235"/>
    </source>
</evidence>
<dbReference type="PANTHER" id="PTHR37019">
    <property type="entry name" value="CHROMOSOME 1, WHOLE GENOME SHOTGUN SEQUENCE"/>
    <property type="match status" value="1"/>
</dbReference>
<evidence type="ECO:0000313" key="3">
    <source>
        <dbReference type="EMBL" id="KAF2428610.1"/>
    </source>
</evidence>
<keyword evidence="1" id="KW-0812">Transmembrane</keyword>
<dbReference type="PANTHER" id="PTHR37019:SF1">
    <property type="entry name" value="EXPERA DOMAIN-CONTAINING PROTEIN"/>
    <property type="match status" value="1"/>
</dbReference>
<feature type="domain" description="DUF7704" evidence="2">
    <location>
        <begin position="3"/>
        <end position="73"/>
    </location>
</feature>
<keyword evidence="4" id="KW-1185">Reference proteome</keyword>
<feature type="transmembrane region" description="Helical" evidence="1">
    <location>
        <begin position="52"/>
        <end position="74"/>
    </location>
</feature>
<reference evidence="3" key="1">
    <citation type="journal article" date="2020" name="Stud. Mycol.">
        <title>101 Dothideomycetes genomes: a test case for predicting lifestyles and emergence of pathogens.</title>
        <authorList>
            <person name="Haridas S."/>
            <person name="Albert R."/>
            <person name="Binder M."/>
            <person name="Bloem J."/>
            <person name="Labutti K."/>
            <person name="Salamov A."/>
            <person name="Andreopoulos B."/>
            <person name="Baker S."/>
            <person name="Barry K."/>
            <person name="Bills G."/>
            <person name="Bluhm B."/>
            <person name="Cannon C."/>
            <person name="Castanera R."/>
            <person name="Culley D."/>
            <person name="Daum C."/>
            <person name="Ezra D."/>
            <person name="Gonzalez J."/>
            <person name="Henrissat B."/>
            <person name="Kuo A."/>
            <person name="Liang C."/>
            <person name="Lipzen A."/>
            <person name="Lutzoni F."/>
            <person name="Magnuson J."/>
            <person name="Mondo S."/>
            <person name="Nolan M."/>
            <person name="Ohm R."/>
            <person name="Pangilinan J."/>
            <person name="Park H.-J."/>
            <person name="Ramirez L."/>
            <person name="Alfaro M."/>
            <person name="Sun H."/>
            <person name="Tritt A."/>
            <person name="Yoshinaga Y."/>
            <person name="Zwiers L.-H."/>
            <person name="Turgeon B."/>
            <person name="Goodwin S."/>
            <person name="Spatafora J."/>
            <person name="Crous P."/>
            <person name="Grigoriev I."/>
        </authorList>
    </citation>
    <scope>NUCLEOTIDE SEQUENCE</scope>
    <source>
        <strain evidence="3">CBS 130266</strain>
    </source>
</reference>
<evidence type="ECO:0000259" key="2">
    <source>
        <dbReference type="Pfam" id="PF24803"/>
    </source>
</evidence>
<protein>
    <recommendedName>
        <fullName evidence="2">DUF7704 domain-containing protein</fullName>
    </recommendedName>
</protein>